<evidence type="ECO:0000313" key="1">
    <source>
        <dbReference type="EMBL" id="SHO47517.1"/>
    </source>
</evidence>
<reference evidence="2" key="1">
    <citation type="submission" date="2016-12" db="EMBL/GenBank/DDBJ databases">
        <authorList>
            <person name="Herbold C."/>
        </authorList>
    </citation>
    <scope>NUCLEOTIDE SEQUENCE [LARGE SCALE GENOMIC DNA]</scope>
</reference>
<dbReference type="RefSeq" id="WP_101010719.1">
    <property type="nucleotide sequence ID" value="NZ_FRFC01000005.1"/>
</dbReference>
<dbReference type="Proteomes" id="UP000232412">
    <property type="component" value="Unassembled WGS sequence"/>
</dbReference>
<proteinExistence type="predicted"/>
<dbReference type="AlphaFoldDB" id="A0A2H1EJF9"/>
<keyword evidence="2" id="KW-1185">Reference proteome</keyword>
<organism evidence="1 2">
    <name type="scientific">Nitrosotalea sinensis</name>
    <dbReference type="NCBI Taxonomy" id="1499975"/>
    <lineage>
        <taxon>Archaea</taxon>
        <taxon>Nitrososphaerota</taxon>
        <taxon>Nitrososphaeria</taxon>
        <taxon>Nitrosotaleales</taxon>
        <taxon>Nitrosotaleaceae</taxon>
        <taxon>Nitrosotalea</taxon>
    </lineage>
</organism>
<name>A0A2H1EJF9_9ARCH</name>
<evidence type="ECO:0000313" key="2">
    <source>
        <dbReference type="Proteomes" id="UP000232412"/>
    </source>
</evidence>
<dbReference type="EMBL" id="FRFC01000005">
    <property type="protein sequence ID" value="SHO47517.1"/>
    <property type="molecule type" value="Genomic_DNA"/>
</dbReference>
<accession>A0A2H1EJF9</accession>
<dbReference type="OrthoDB" id="375876at2157"/>
<gene>
    <name evidence="1" type="ORF">NSIN_40116</name>
</gene>
<protein>
    <submittedName>
        <fullName evidence="1">Uncharacterized protein</fullName>
    </submittedName>
</protein>
<sequence length="76" mass="8858">MDVVYIEFKRCELSGMWDSSESDIKTYYEAKGEPAVLDLWTDAGKKESYKFKKGAMIRITSNIVRFNREDTKQPVI</sequence>